<gene>
    <name evidence="2" type="ORF">SAMN05421720_10919</name>
</gene>
<name>A0A1G7ED41_9PROT</name>
<reference evidence="2 3" key="1">
    <citation type="submission" date="2016-10" db="EMBL/GenBank/DDBJ databases">
        <authorList>
            <person name="de Groot N.N."/>
        </authorList>
    </citation>
    <scope>NUCLEOTIDE SEQUENCE [LARGE SCALE GENOMIC DNA]</scope>
    <source>
        <strain evidence="2 3">ATCC 700224</strain>
    </source>
</reference>
<sequence>MIIRPFRETDGDALWRVIEPAIRAGETYALPRDMTRAAAVDYWCGRSHETFVAEDGDGGIVGTYYMRPNQKGGGAHVANCGYVTRPDAGGRGIARAMGEHSLNHAKARGFHAIQFNCVVSTNTRAVALWQRLEFQIVGTLPGAFEHPRHGFVDAYIMYRHL</sequence>
<dbReference type="InterPro" id="IPR000182">
    <property type="entry name" value="GNAT_dom"/>
</dbReference>
<dbReference type="STRING" id="69960.SAMN05421720_10919"/>
<protein>
    <submittedName>
        <fullName evidence="2">Ribosomal protein S18 acetylase RimI</fullName>
    </submittedName>
</protein>
<evidence type="ECO:0000313" key="3">
    <source>
        <dbReference type="Proteomes" id="UP000199412"/>
    </source>
</evidence>
<dbReference type="GO" id="GO:0016747">
    <property type="term" value="F:acyltransferase activity, transferring groups other than amino-acyl groups"/>
    <property type="evidence" value="ECO:0007669"/>
    <property type="project" value="InterPro"/>
</dbReference>
<evidence type="ECO:0000313" key="2">
    <source>
        <dbReference type="EMBL" id="SDE61559.1"/>
    </source>
</evidence>
<keyword evidence="2" id="KW-0689">Ribosomal protein</keyword>
<dbReference type="AlphaFoldDB" id="A0A1G7ED41"/>
<dbReference type="Proteomes" id="UP000199412">
    <property type="component" value="Unassembled WGS sequence"/>
</dbReference>
<dbReference type="SUPFAM" id="SSF55729">
    <property type="entry name" value="Acyl-CoA N-acyltransferases (Nat)"/>
    <property type="match status" value="1"/>
</dbReference>
<dbReference type="InterPro" id="IPR052742">
    <property type="entry name" value="Mito_N-acetyltransferase"/>
</dbReference>
<keyword evidence="2" id="KW-0687">Ribonucleoprotein</keyword>
<dbReference type="Gene3D" id="3.40.630.30">
    <property type="match status" value="1"/>
</dbReference>
<dbReference type="PANTHER" id="PTHR43138">
    <property type="entry name" value="ACETYLTRANSFERASE, GNAT FAMILY"/>
    <property type="match status" value="1"/>
</dbReference>
<keyword evidence="3" id="KW-1185">Reference proteome</keyword>
<dbReference type="GO" id="GO:0005840">
    <property type="term" value="C:ribosome"/>
    <property type="evidence" value="ECO:0007669"/>
    <property type="project" value="UniProtKB-KW"/>
</dbReference>
<dbReference type="Pfam" id="PF00583">
    <property type="entry name" value="Acetyltransf_1"/>
    <property type="match status" value="1"/>
</dbReference>
<dbReference type="RefSeq" id="WP_092786706.1">
    <property type="nucleotide sequence ID" value="NZ_FNAP01000009.1"/>
</dbReference>
<dbReference type="PROSITE" id="PS51186">
    <property type="entry name" value="GNAT"/>
    <property type="match status" value="1"/>
</dbReference>
<dbReference type="EMBL" id="FNAP01000009">
    <property type="protein sequence ID" value="SDE61559.1"/>
    <property type="molecule type" value="Genomic_DNA"/>
</dbReference>
<dbReference type="InterPro" id="IPR016181">
    <property type="entry name" value="Acyl_CoA_acyltransferase"/>
</dbReference>
<proteinExistence type="predicted"/>
<dbReference type="CDD" id="cd04301">
    <property type="entry name" value="NAT_SF"/>
    <property type="match status" value="1"/>
</dbReference>
<feature type="domain" description="N-acetyltransferase" evidence="1">
    <location>
        <begin position="1"/>
        <end position="161"/>
    </location>
</feature>
<dbReference type="OrthoDB" id="9788300at2"/>
<evidence type="ECO:0000259" key="1">
    <source>
        <dbReference type="PROSITE" id="PS51186"/>
    </source>
</evidence>
<accession>A0A1G7ED41</accession>
<organism evidence="2 3">
    <name type="scientific">Rhodospira trueperi</name>
    <dbReference type="NCBI Taxonomy" id="69960"/>
    <lineage>
        <taxon>Bacteria</taxon>
        <taxon>Pseudomonadati</taxon>
        <taxon>Pseudomonadota</taxon>
        <taxon>Alphaproteobacteria</taxon>
        <taxon>Rhodospirillales</taxon>
        <taxon>Rhodospirillaceae</taxon>
        <taxon>Rhodospira</taxon>
    </lineage>
</organism>
<dbReference type="PANTHER" id="PTHR43138:SF1">
    <property type="entry name" value="N-ACETYLTRANSFERASE ACA1"/>
    <property type="match status" value="1"/>
</dbReference>